<dbReference type="Gene3D" id="3.30.559.10">
    <property type="entry name" value="Chloramphenicol acetyltransferase-like domain"/>
    <property type="match status" value="4"/>
</dbReference>
<dbReference type="FunFam" id="3.30.559.10:FF:000012">
    <property type="entry name" value="Non-ribosomal peptide synthetase"/>
    <property type="match status" value="2"/>
</dbReference>
<dbReference type="PANTHER" id="PTHR45398:SF1">
    <property type="entry name" value="ENZYME, PUTATIVE (JCVI)-RELATED"/>
    <property type="match status" value="1"/>
</dbReference>
<dbReference type="FunFam" id="3.40.50.980:FF:000002">
    <property type="entry name" value="Enterobactin synthetase component F"/>
    <property type="match status" value="1"/>
</dbReference>
<feature type="domain" description="Carrier" evidence="9">
    <location>
        <begin position="1015"/>
        <end position="1089"/>
    </location>
</feature>
<proteinExistence type="inferred from homology"/>
<evidence type="ECO:0000256" key="8">
    <source>
        <dbReference type="ARBA" id="ARBA00023268"/>
    </source>
</evidence>
<dbReference type="SMART" id="SM00823">
    <property type="entry name" value="PKS_PP"/>
    <property type="match status" value="3"/>
</dbReference>
<dbReference type="RefSeq" id="WP_123584592.1">
    <property type="nucleotide sequence ID" value="NZ_MOBI01000028.1"/>
</dbReference>
<dbReference type="SUPFAM" id="SSF52777">
    <property type="entry name" value="CoA-dependent acyltransferases"/>
    <property type="match status" value="8"/>
</dbReference>
<evidence type="ECO:0000256" key="4">
    <source>
        <dbReference type="ARBA" id="ARBA00022553"/>
    </source>
</evidence>
<accession>A0A423GKB5</accession>
<dbReference type="InterPro" id="IPR045851">
    <property type="entry name" value="AMP-bd_C_sf"/>
</dbReference>
<dbReference type="FunFam" id="2.30.38.10:FF:000001">
    <property type="entry name" value="Non-ribosomal peptide synthetase PvdI"/>
    <property type="match status" value="2"/>
</dbReference>
<dbReference type="FunFam" id="3.30.300.30:FF:000010">
    <property type="entry name" value="Enterobactin synthetase component F"/>
    <property type="match status" value="3"/>
</dbReference>
<evidence type="ECO:0000256" key="2">
    <source>
        <dbReference type="ARBA" id="ARBA00006432"/>
    </source>
</evidence>
<dbReference type="InterPro" id="IPR009081">
    <property type="entry name" value="PP-bd_ACP"/>
</dbReference>
<dbReference type="Gene3D" id="3.30.559.30">
    <property type="entry name" value="Nonribosomal peptide synthetase, condensation domain"/>
    <property type="match status" value="4"/>
</dbReference>
<dbReference type="Gene3D" id="3.40.50.980">
    <property type="match status" value="4"/>
</dbReference>
<evidence type="ECO:0000259" key="9">
    <source>
        <dbReference type="PROSITE" id="PS50075"/>
    </source>
</evidence>
<dbReference type="InterPro" id="IPR006162">
    <property type="entry name" value="Ppantetheine_attach_site"/>
</dbReference>
<dbReference type="InterPro" id="IPR000873">
    <property type="entry name" value="AMP-dep_synth/lig_dom"/>
</dbReference>
<evidence type="ECO:0000256" key="7">
    <source>
        <dbReference type="ARBA" id="ARBA00023194"/>
    </source>
</evidence>
<dbReference type="EMBL" id="MOBI01000028">
    <property type="protein sequence ID" value="ROM90934.1"/>
    <property type="molecule type" value="Genomic_DNA"/>
</dbReference>
<dbReference type="Pfam" id="PF00550">
    <property type="entry name" value="PP-binding"/>
    <property type="match status" value="3"/>
</dbReference>
<dbReference type="NCBIfam" id="TIGR01733">
    <property type="entry name" value="AA-adenyl-dom"/>
    <property type="match status" value="3"/>
</dbReference>
<organism evidence="10 11">
    <name type="scientific">Pseudomonas brassicacearum</name>
    <dbReference type="NCBI Taxonomy" id="930166"/>
    <lineage>
        <taxon>Bacteria</taxon>
        <taxon>Pseudomonadati</taxon>
        <taxon>Pseudomonadota</taxon>
        <taxon>Gammaproteobacteria</taxon>
        <taxon>Pseudomonadales</taxon>
        <taxon>Pseudomonadaceae</taxon>
        <taxon>Pseudomonas</taxon>
    </lineage>
</organism>
<dbReference type="Gene3D" id="1.10.1200.10">
    <property type="entry name" value="ACP-like"/>
    <property type="match status" value="3"/>
</dbReference>
<dbReference type="SUPFAM" id="SSF47336">
    <property type="entry name" value="ACP-like"/>
    <property type="match status" value="3"/>
</dbReference>
<dbReference type="NCBIfam" id="TIGR01720">
    <property type="entry name" value="NRPS-para261"/>
    <property type="match status" value="1"/>
</dbReference>
<dbReference type="InterPro" id="IPR025110">
    <property type="entry name" value="AMP-bd_C"/>
</dbReference>
<keyword evidence="6" id="KW-0808">Transferase</keyword>
<comment type="cofactor">
    <cofactor evidence="1">
        <name>pantetheine 4'-phosphate</name>
        <dbReference type="ChEBI" id="CHEBI:47942"/>
    </cofactor>
</comment>
<dbReference type="PROSITE" id="PS00012">
    <property type="entry name" value="PHOSPHOPANTETHEINE"/>
    <property type="match status" value="3"/>
</dbReference>
<comment type="caution">
    <text evidence="10">The sequence shown here is derived from an EMBL/GenBank/DDBJ whole genome shotgun (WGS) entry which is preliminary data.</text>
</comment>
<dbReference type="Gene3D" id="3.30.300.30">
    <property type="match status" value="3"/>
</dbReference>
<dbReference type="GO" id="GO:0016740">
    <property type="term" value="F:transferase activity"/>
    <property type="evidence" value="ECO:0007669"/>
    <property type="project" value="UniProtKB-KW"/>
</dbReference>
<dbReference type="InterPro" id="IPR001242">
    <property type="entry name" value="Condensation_dom"/>
</dbReference>
<dbReference type="InterPro" id="IPR010060">
    <property type="entry name" value="NRPS_synth"/>
</dbReference>
<dbReference type="CDD" id="cd17643">
    <property type="entry name" value="A_NRPS_Cytc1-like"/>
    <property type="match status" value="1"/>
</dbReference>
<protein>
    <submittedName>
        <fullName evidence="10">Non-ribosomal peptide synthetase</fullName>
    </submittedName>
</protein>
<reference evidence="10 11" key="1">
    <citation type="submission" date="2016-10" db="EMBL/GenBank/DDBJ databases">
        <title>Comparative genome analysis of multiple Pseudomonas spp. focuses on biocontrol and plant growth promoting traits.</title>
        <authorList>
            <person name="Tao X.-Y."/>
            <person name="Taylor C.G."/>
        </authorList>
    </citation>
    <scope>NUCLEOTIDE SEQUENCE [LARGE SCALE GENOMIC DNA]</scope>
    <source>
        <strain evidence="10 11">37D10</strain>
    </source>
</reference>
<dbReference type="NCBIfam" id="NF003417">
    <property type="entry name" value="PRK04813.1"/>
    <property type="match status" value="3"/>
</dbReference>
<dbReference type="InterPro" id="IPR020845">
    <property type="entry name" value="AMP-binding_CS"/>
</dbReference>
<dbReference type="Gene3D" id="3.40.50.12780">
    <property type="entry name" value="N-terminal domain of ligase-like"/>
    <property type="match status" value="1"/>
</dbReference>
<feature type="domain" description="Carrier" evidence="9">
    <location>
        <begin position="3587"/>
        <end position="3662"/>
    </location>
</feature>
<dbReference type="CDD" id="cd19534">
    <property type="entry name" value="E_NRPS"/>
    <property type="match status" value="1"/>
</dbReference>
<dbReference type="CDD" id="cd19543">
    <property type="entry name" value="DCL_NRPS"/>
    <property type="match status" value="1"/>
</dbReference>
<dbReference type="CDD" id="cd17649">
    <property type="entry name" value="A_NRPS_PvdJ-like"/>
    <property type="match status" value="1"/>
</dbReference>
<name>A0A423GKB5_9PSED</name>
<evidence type="ECO:0000256" key="1">
    <source>
        <dbReference type="ARBA" id="ARBA00001957"/>
    </source>
</evidence>
<gene>
    <name evidence="10" type="ORF">BK658_23830</name>
</gene>
<evidence type="ECO:0000313" key="10">
    <source>
        <dbReference type="EMBL" id="ROM90934.1"/>
    </source>
</evidence>
<dbReference type="GO" id="GO:0044550">
    <property type="term" value="P:secondary metabolite biosynthetic process"/>
    <property type="evidence" value="ECO:0007669"/>
    <property type="project" value="UniProtKB-ARBA"/>
</dbReference>
<dbReference type="InterPro" id="IPR023213">
    <property type="entry name" value="CAT-like_dom_sf"/>
</dbReference>
<evidence type="ECO:0000313" key="11">
    <source>
        <dbReference type="Proteomes" id="UP000284684"/>
    </source>
</evidence>
<evidence type="ECO:0000256" key="3">
    <source>
        <dbReference type="ARBA" id="ARBA00022450"/>
    </source>
</evidence>
<keyword evidence="8" id="KW-0511">Multifunctional enzyme</keyword>
<dbReference type="InterPro" id="IPR020806">
    <property type="entry name" value="PKS_PP-bd"/>
</dbReference>
<dbReference type="FunFam" id="1.10.1200.10:FF:000005">
    <property type="entry name" value="Nonribosomal peptide synthetase 1"/>
    <property type="match status" value="3"/>
</dbReference>
<feature type="domain" description="Carrier" evidence="9">
    <location>
        <begin position="2527"/>
        <end position="2602"/>
    </location>
</feature>
<dbReference type="InterPro" id="IPR010071">
    <property type="entry name" value="AA_adenyl_dom"/>
</dbReference>
<dbReference type="PROSITE" id="PS00455">
    <property type="entry name" value="AMP_BINDING"/>
    <property type="match status" value="3"/>
</dbReference>
<dbReference type="FunFam" id="3.30.559.10:FF:000016">
    <property type="entry name" value="Nonribosomal peptide synthase Pes1"/>
    <property type="match status" value="1"/>
</dbReference>
<dbReference type="PROSITE" id="PS50075">
    <property type="entry name" value="CARRIER"/>
    <property type="match status" value="3"/>
</dbReference>
<keyword evidence="7" id="KW-0045">Antibiotic biosynthesis</keyword>
<dbReference type="GO" id="GO:0043041">
    <property type="term" value="P:amino acid activation for nonribosomal peptide biosynthetic process"/>
    <property type="evidence" value="ECO:0007669"/>
    <property type="project" value="UniProtKB-ARBA"/>
</dbReference>
<sequence>MNADDALKLACRFIGLPLEKRQLFLAALNKEGVDFSRLPIPAGVEADDRQTLSYAQQRMWFLWQLDPHSGAYNLPGAVRLNGRLNAAAVERAFASLVARHETLRTVFRQQADERLQQVALTAPLVIEQLDLSDLPSALREQSVVDEAEQQALLPFDLAHGPLLRVKLLTLDAQEHVLLLTLHHIVSDGWSMNVLIDEFIRCYDAHDSGESPQLPALPIQYSDYALWQRRWLEAGEQARQLEYWQACLGDEHPVLELPTDHSRPAMPSYRGTRYEFAVSSKLAEQLRSTAQQHSITLFMLLLGAFNVLLHRYTGQNDIRVGVPIANRNRSEIEGLIGFFVNTQVLRTQLDGQTRVADLLRDIKDAALGAQAHQDLPFERLVEALKLERSLSHTPLFQVMYNHQPQVADISTVTTASGLQLSSIDWQSRTTQFDLTLDTYEQGGTLCAALTYANDLFDASTIERMAQHWTRLLQGIVSDSQQRISALPLLDAAEYQRIVYDWNQPGAGFDQAHCIHQLIAKQAAAMPEALAVTFGETRLTYAQLEARANPLAHRLIALGVGPEVRVGVAMQRSDDLLVALLAVLKAGGAYVPLDPDYPAERLAYMLEDSRAKVLLTEAAVAATLPLTDSTHVVLMEQARQWLGDYPRSAPVTAVTPDNLAYVIYTSGSTGKPKGVAIAHRNVLALIDWSQQLYGREDIQGVLASTSVCFDLSVWELFVTLAGGGSLIIARNALELPQLPARDQVRLINTVPSAIAALQRAGQIPPSVRIINLAGEPLKQSLVESLYQQPTVEHVYDLYGPSEDTTYSTCTRREAGAKASIGRPIRHTASYLLDADLQPVPQGVCAELYLAGAGISRGYLARPGMTAEKYLPNPFAGHGERLYRTGDLTRYRADGVLEYVGRIDHQVKVRGFRIELGEIEARLLQQASVREVAVLAQEGASGQQLVAYIVPSVPPADAEAQSAVRESLKSTLRDHLPDYMVPAHVVFLVQLPLTPNGKLDRKALPTVDACQPLREHVAPRSALEKSLVAIWQEVLAVDNVGLEDNFFELGGDSIVSMQVVSRARQAGILLSPKELFQHQTIRSLAHVARSAEQNLIGQGPATGAVALTPVQQWFFEQAIPERQHWNQSLLLVARQTLDAEALDRALHQLLNHHDGLRLRYQATDGAWQQAFAAPSSVSVLWQRQALSLHEMTALCNEAQRSLDLNNGPLLRALLVDMTDGTQRLLLVIHHLVVDGVSWRILLEDLQQFYRQQRDGLALNALPRSSSYQAWSVRLQEQVPAFLNTLDYWTTQLNDAPIGELPCDRADGALENRFEQKVELKLDAGHTRKLLQQAPAAYRTQVNDLLLTALARSVCRWTGQGSALIQLEGHGREDLFDDIDLTRTVGWFTSLFPVNLTPSAELSTSIKTIKEQLRAVPDKGLGYGVLRYLAGPQVGAQLAALPQPRITFNYLGQFDRQFDEAALFAPSSEGCGAAQHERTPLGNWLTVEGQVYNGELSLSWGFSREMFDSATIQRLADDCAAELKALIEHCCLTPAGQATPSDFPVARITQAQLDSLPVAAQLIEDIYPLSPMQQGMLFHTVHEPEAAAYISQLRLDIQGLDVQKFKEAWQAALSRHDILRSSVHWQGLETAHQVIQRQVELPLQVLESEVTDLDARADAERAQGFELNAAPLLRLQLLRTGADAWHLIYTSHHILMDGWSNAQLLAEVIQHYAGQSLSAVPGQYRDYLAWLQQQSVTAGERFWKDALVKLEAPTLLAEALRPPVGTQGYSAHRQLFDEAATQRLIECARQHKVTLNTLFQGAWSLLLQRYTGQDCVAFGATVAGRSAPLPGIEQQLGLFINTLPIICTASPGQPVSQWLGDLQALNLSLREYEHVPLYDIQTWAGQQGTALFDSLLVFENFPVAEALKQGAPAGLSFGALHNHERTHYPLTLGIELGACLNLEFSYDAARFSAAQVAGLSANVQHLLEQIVALPDAHLGALELLDEAGRSAVLSFSQSAAPTLKTRLFAHQQIAVQAAATPAALALQVDEQVLSYGQLNGQANRLAHRLMAGGVAPGQRVGLAVRRGPQLLVSLLAVLKSGAAYVPLDPAYPAERLRYMIDDSRLDLLLCEDGLLEALSLPAQLNRLSLGALVAELVNYPDSDPLSHVHSEDLAYVIYTSGSTGQPKGVAITHGALREFCHSAADYSALTAEDRVLQFATFSFDGFVEQCYPPLCVGAALVMRGDELWDVDRLTREIVRQNITLADLPAAYWYLLARECATGAKRTLGNLRQVHVGGEAMSVEGLRLWHAAGLGAIRLLNTYGPTEATVVSSVHQCRLPDASDAFGVPIGRAIAGRALYVLDAAGNLLPSGGVGELCIGASTCLAQGYFERPGLTAERFLPDPFAREPGARLYRSGDLARYNAAGELEYVGRIDHQVKIRGFRVEMGEIEACLQAMDQVREAAVIARHTANGAQLVAYVVANDSARLLADERAAAQYCEQLKVALRQTLPEYMVPAHLVLLAGLPLNNNGKLDRQALPAAGAADVPRTFVAPLAGLESQLAAIWQAVLQVERVGREDNFFELGGHSLLVLQVISRARQQLDLELSVNSLFSAATLAAFAASAAGAAGSVRPLLRPASADQLPVLSYAQQRQWILWQLDPHSAAYNIPAALRLNGPLNLAALRESFVQLQNRHETLRTTFEQDGQQARPRVHAELGLQWQERQLDGSSQASIDQAVAEEIARPFDLRHGPLWRVLLLHVAPQEQVLVLTVHHIAADGWSMQVMVDEFSALYQAQVEGRAATLAPLPVSYIDYARWQRDWLEAGEGARQLAWWRDQLGEQHAPLQLPSELIRGARRSERGASLALNIDRALLNALRDCAQQQQVTLFMLLLASFQTLLHRLSGQSNICVGVPNAGRAPLETEGLIGFFINTQVMRAEIDGQQPFSVLLQQVKQAALGAQAHQDLPFEQLVDALQPERSLSHSPLFQVLFNHQQQLGASLEREVSGVRIERMQWQQQTTQFDLVLDTQEQDQGLQASLTYATDVYDAGSIERLAEQWLSVLRAVVEDPQQRVAELPLLTQAQRDALIGQWNPGFQAQPATPTLHQLFEVQAALQPDAVALVYRGERLSYGALNAQANRLANLLREHDVGPEVRVGIATERAMPLVVGVLAILKAGGAYVPLDSQYPSERLSYMIDDSGISLLLTQEHLLDGLPAREGLTRLSLERLALDDYRADNLPPLATAEQLAYVIYTSGSTGRPKGALLSHGNVSRLLSATAREFAFDSRDVWTLFHSYAFDFSVWELFGSLCTGGRLVIVPYYLSREPQAFHQLLCDEGVTVLNQTPSAFRQLLPVACASERPLALRQVIFGGEALEVASLRPWFERFGDRQPTLVNMYGITETTVHVTYRALSMADLEAKAQSPIGLPISDLRWYLLDSQLQPVPTGVAGELYIAGAGLARGYHGRFGLTAERFVPSPFDAAQRLYRSGDLARQRADGSIDYLGRIDQQVKIRGFRIELGEIEAALLAQPGVREAVLSVYSSASGPQLCAYLVAEQAPLEPIAWRDELRAALKVDLPDYMLPSHWLLLDALPLTGNGKLDRKALPPPDAHDWQRPFEAPEGQLEQQLAAIWASVLGVAQIGRRDNFFELGGHSLLAAQASARVELELGIELGLRALFESSDLQAYAALAGLQAPTDNDARLEALESLLDEMEIN</sequence>
<evidence type="ECO:0000256" key="5">
    <source>
        <dbReference type="ARBA" id="ARBA00022598"/>
    </source>
</evidence>
<dbReference type="GO" id="GO:0031177">
    <property type="term" value="F:phosphopantetheine binding"/>
    <property type="evidence" value="ECO:0007669"/>
    <property type="project" value="InterPro"/>
</dbReference>
<dbReference type="CDD" id="cd19531">
    <property type="entry name" value="LCL_NRPS-like"/>
    <property type="match status" value="2"/>
</dbReference>
<dbReference type="FunFam" id="3.40.50.12780:FF:000012">
    <property type="entry name" value="Non-ribosomal peptide synthetase"/>
    <property type="match status" value="3"/>
</dbReference>
<dbReference type="Pfam" id="PF13193">
    <property type="entry name" value="AMP-binding_C"/>
    <property type="match status" value="3"/>
</dbReference>
<keyword evidence="5" id="KW-0436">Ligase</keyword>
<comment type="similarity">
    <text evidence="2">Belongs to the ATP-dependent AMP-binding enzyme family.</text>
</comment>
<dbReference type="GO" id="GO:0017000">
    <property type="term" value="P:antibiotic biosynthetic process"/>
    <property type="evidence" value="ECO:0007669"/>
    <property type="project" value="UniProtKB-KW"/>
</dbReference>
<dbReference type="Gene3D" id="2.30.38.10">
    <property type="entry name" value="Luciferase, Domain 3"/>
    <property type="match status" value="2"/>
</dbReference>
<dbReference type="GO" id="GO:0016874">
    <property type="term" value="F:ligase activity"/>
    <property type="evidence" value="ECO:0007669"/>
    <property type="project" value="UniProtKB-KW"/>
</dbReference>
<dbReference type="SUPFAM" id="SSF56801">
    <property type="entry name" value="Acetyl-CoA synthetase-like"/>
    <property type="match status" value="3"/>
</dbReference>
<dbReference type="Pfam" id="PF00668">
    <property type="entry name" value="Condensation"/>
    <property type="match status" value="4"/>
</dbReference>
<keyword evidence="3" id="KW-0596">Phosphopantetheine</keyword>
<dbReference type="PANTHER" id="PTHR45398">
    <property type="match status" value="1"/>
</dbReference>
<dbReference type="InterPro" id="IPR036736">
    <property type="entry name" value="ACP-like_sf"/>
</dbReference>
<evidence type="ECO:0000256" key="6">
    <source>
        <dbReference type="ARBA" id="ARBA00022679"/>
    </source>
</evidence>
<dbReference type="InterPro" id="IPR042099">
    <property type="entry name" value="ANL_N_sf"/>
</dbReference>
<dbReference type="Pfam" id="PF00501">
    <property type="entry name" value="AMP-binding"/>
    <property type="match status" value="3"/>
</dbReference>
<dbReference type="Proteomes" id="UP000284684">
    <property type="component" value="Unassembled WGS sequence"/>
</dbReference>
<keyword evidence="4" id="KW-0597">Phosphoprotein</keyword>
<dbReference type="FunFam" id="3.40.50.980:FF:000001">
    <property type="entry name" value="Non-ribosomal peptide synthetase"/>
    <property type="match status" value="3"/>
</dbReference>